<evidence type="ECO:0000259" key="5">
    <source>
        <dbReference type="PROSITE" id="PS51296"/>
    </source>
</evidence>
<keyword evidence="7" id="KW-1185">Reference proteome</keyword>
<organism evidence="6 7">
    <name type="scientific">Pseudonocardia charpentierae</name>
    <dbReference type="NCBI Taxonomy" id="3075545"/>
    <lineage>
        <taxon>Bacteria</taxon>
        <taxon>Bacillati</taxon>
        <taxon>Actinomycetota</taxon>
        <taxon>Actinomycetes</taxon>
        <taxon>Pseudonocardiales</taxon>
        <taxon>Pseudonocardiaceae</taxon>
        <taxon>Pseudonocardia</taxon>
    </lineage>
</organism>
<keyword evidence="1" id="KW-0001">2Fe-2S</keyword>
<dbReference type="Pfam" id="PF00355">
    <property type="entry name" value="Rieske"/>
    <property type="match status" value="1"/>
</dbReference>
<feature type="domain" description="Rieske" evidence="5">
    <location>
        <begin position="12"/>
        <end position="106"/>
    </location>
</feature>
<dbReference type="PROSITE" id="PS51296">
    <property type="entry name" value="RIESKE"/>
    <property type="match status" value="1"/>
</dbReference>
<proteinExistence type="predicted"/>
<evidence type="ECO:0000313" key="7">
    <source>
        <dbReference type="Proteomes" id="UP001183202"/>
    </source>
</evidence>
<dbReference type="PANTHER" id="PTHR21496">
    <property type="entry name" value="FERREDOXIN-RELATED"/>
    <property type="match status" value="1"/>
</dbReference>
<dbReference type="SUPFAM" id="SSF50022">
    <property type="entry name" value="ISP domain"/>
    <property type="match status" value="1"/>
</dbReference>
<accession>A0ABU2N2A6</accession>
<gene>
    <name evidence="6" type="ORF">RM445_00680</name>
</gene>
<evidence type="ECO:0000256" key="1">
    <source>
        <dbReference type="ARBA" id="ARBA00022714"/>
    </source>
</evidence>
<dbReference type="InterPro" id="IPR036922">
    <property type="entry name" value="Rieske_2Fe-2S_sf"/>
</dbReference>
<dbReference type="Gene3D" id="2.102.10.10">
    <property type="entry name" value="Rieske [2Fe-2S] iron-sulphur domain"/>
    <property type="match status" value="1"/>
</dbReference>
<evidence type="ECO:0000313" key="6">
    <source>
        <dbReference type="EMBL" id="MDT0348037.1"/>
    </source>
</evidence>
<sequence length="108" mass="11276">MTTVSSSEITSYAIAPSGDLPVGGSRAYAVGDAMVAVFRLRSGELRAVDAVCPHSGGPLADGQFDAKKVICPLHNYFFSLMDGTCLNGDYAVRTYAVREEGGAIVVDA</sequence>
<evidence type="ECO:0000256" key="2">
    <source>
        <dbReference type="ARBA" id="ARBA00022723"/>
    </source>
</evidence>
<reference evidence="7" key="1">
    <citation type="submission" date="2023-07" db="EMBL/GenBank/DDBJ databases">
        <title>30 novel species of actinomycetes from the DSMZ collection.</title>
        <authorList>
            <person name="Nouioui I."/>
        </authorList>
    </citation>
    <scope>NUCLEOTIDE SEQUENCE [LARGE SCALE GENOMIC DNA]</scope>
    <source>
        <strain evidence="7">DSM 45834</strain>
    </source>
</reference>
<evidence type="ECO:0000256" key="3">
    <source>
        <dbReference type="ARBA" id="ARBA00023004"/>
    </source>
</evidence>
<keyword evidence="2" id="KW-0479">Metal-binding</keyword>
<keyword evidence="4" id="KW-0411">Iron-sulfur</keyword>
<protein>
    <submittedName>
        <fullName evidence="6">Rieske (2Fe-2S) protein</fullName>
    </submittedName>
</protein>
<dbReference type="InterPro" id="IPR017941">
    <property type="entry name" value="Rieske_2Fe-2S"/>
</dbReference>
<dbReference type="EMBL" id="JAVREJ010000001">
    <property type="protein sequence ID" value="MDT0348037.1"/>
    <property type="molecule type" value="Genomic_DNA"/>
</dbReference>
<dbReference type="RefSeq" id="WP_311553936.1">
    <property type="nucleotide sequence ID" value="NZ_JAVREJ010000001.1"/>
</dbReference>
<dbReference type="PANTHER" id="PTHR21496:SF23">
    <property type="entry name" value="3-PHENYLPROPIONATE_CINNAMIC ACID DIOXYGENASE FERREDOXIN SUBUNIT"/>
    <property type="match status" value="1"/>
</dbReference>
<dbReference type="Proteomes" id="UP001183202">
    <property type="component" value="Unassembled WGS sequence"/>
</dbReference>
<evidence type="ECO:0000256" key="4">
    <source>
        <dbReference type="ARBA" id="ARBA00023014"/>
    </source>
</evidence>
<comment type="caution">
    <text evidence="6">The sequence shown here is derived from an EMBL/GenBank/DDBJ whole genome shotgun (WGS) entry which is preliminary data.</text>
</comment>
<keyword evidence="3" id="KW-0408">Iron</keyword>
<name>A0ABU2N2A6_9PSEU</name>